<evidence type="ECO:0000256" key="1">
    <source>
        <dbReference type="SAM" id="MobiDB-lite"/>
    </source>
</evidence>
<evidence type="ECO:0000313" key="2">
    <source>
        <dbReference type="Proteomes" id="UP001318040"/>
    </source>
</evidence>
<name>A0AAJ7T1Q6_PETMA</name>
<protein>
    <submittedName>
        <fullName evidence="3">Uncharacterized protein LOC116941502 isoform X1</fullName>
    </submittedName>
</protein>
<evidence type="ECO:0000313" key="3">
    <source>
        <dbReference type="RefSeq" id="XP_032808517.1"/>
    </source>
</evidence>
<gene>
    <name evidence="3" type="primary">LOC116941502</name>
</gene>
<dbReference type="RefSeq" id="XP_032808517.1">
    <property type="nucleotide sequence ID" value="XM_032952626.1"/>
</dbReference>
<dbReference type="KEGG" id="pmrn:116941502"/>
<proteinExistence type="predicted"/>
<dbReference type="Proteomes" id="UP001318040">
    <property type="component" value="Chromosome 12"/>
</dbReference>
<keyword evidence="2" id="KW-1185">Reference proteome</keyword>
<accession>A0AAJ7T1Q6</accession>
<reference evidence="3" key="1">
    <citation type="submission" date="2025-08" db="UniProtKB">
        <authorList>
            <consortium name="RefSeq"/>
        </authorList>
    </citation>
    <scope>IDENTIFICATION</scope>
    <source>
        <tissue evidence="3">Sperm</tissue>
    </source>
</reference>
<dbReference type="AlphaFoldDB" id="A0AAJ7T1Q6"/>
<feature type="compositionally biased region" description="Basic and acidic residues" evidence="1">
    <location>
        <begin position="130"/>
        <end position="140"/>
    </location>
</feature>
<sequence length="227" mass="24494">MLLQNQSLTFALYFLSLVNLVDLYRLNLACDLQSSETLQGWRATGEFEGAPHSEGVPMSRLVNLYRLNLAWGLEDEESSEARWTFQGECGSLPDHIGQVQAVARVWVARPMASHHADAGDGAAPLPTSDAAHRAPPHDSRSTGPSQADSDAAPTNEVAADDASAKRWPRKARRPGPWGCQAAAAAAKAPTGEACADGAWEEFARSTPSPGRGWLTGTCERSTRKTRW</sequence>
<organism evidence="2 3">
    <name type="scientific">Petromyzon marinus</name>
    <name type="common">Sea lamprey</name>
    <dbReference type="NCBI Taxonomy" id="7757"/>
    <lineage>
        <taxon>Eukaryota</taxon>
        <taxon>Metazoa</taxon>
        <taxon>Chordata</taxon>
        <taxon>Craniata</taxon>
        <taxon>Vertebrata</taxon>
        <taxon>Cyclostomata</taxon>
        <taxon>Hyperoartia</taxon>
        <taxon>Petromyzontiformes</taxon>
        <taxon>Petromyzontidae</taxon>
        <taxon>Petromyzon</taxon>
    </lineage>
</organism>
<feature type="region of interest" description="Disordered" evidence="1">
    <location>
        <begin position="115"/>
        <end position="178"/>
    </location>
</feature>
<feature type="region of interest" description="Disordered" evidence="1">
    <location>
        <begin position="204"/>
        <end position="227"/>
    </location>
</feature>